<protein>
    <submittedName>
        <fullName evidence="1">Uncharacterized protein</fullName>
    </submittedName>
</protein>
<dbReference type="SUPFAM" id="SSF75217">
    <property type="entry name" value="alpha/beta knot"/>
    <property type="match status" value="1"/>
</dbReference>
<proteinExistence type="predicted"/>
<organism evidence="1 2">
    <name type="scientific">Phaseolus coccineus</name>
    <name type="common">Scarlet runner bean</name>
    <name type="synonym">Phaseolus multiflorus</name>
    <dbReference type="NCBI Taxonomy" id="3886"/>
    <lineage>
        <taxon>Eukaryota</taxon>
        <taxon>Viridiplantae</taxon>
        <taxon>Streptophyta</taxon>
        <taxon>Embryophyta</taxon>
        <taxon>Tracheophyta</taxon>
        <taxon>Spermatophyta</taxon>
        <taxon>Magnoliopsida</taxon>
        <taxon>eudicotyledons</taxon>
        <taxon>Gunneridae</taxon>
        <taxon>Pentapetalae</taxon>
        <taxon>rosids</taxon>
        <taxon>fabids</taxon>
        <taxon>Fabales</taxon>
        <taxon>Fabaceae</taxon>
        <taxon>Papilionoideae</taxon>
        <taxon>50 kb inversion clade</taxon>
        <taxon>NPAAA clade</taxon>
        <taxon>indigoferoid/millettioid clade</taxon>
        <taxon>Phaseoleae</taxon>
        <taxon>Phaseolus</taxon>
    </lineage>
</organism>
<evidence type="ECO:0000313" key="2">
    <source>
        <dbReference type="Proteomes" id="UP001374584"/>
    </source>
</evidence>
<dbReference type="Proteomes" id="UP001374584">
    <property type="component" value="Unassembled WGS sequence"/>
</dbReference>
<comment type="caution">
    <text evidence="1">The sequence shown here is derived from an EMBL/GenBank/DDBJ whole genome shotgun (WGS) entry which is preliminary data.</text>
</comment>
<dbReference type="Gene3D" id="3.40.1280.10">
    <property type="match status" value="1"/>
</dbReference>
<dbReference type="InterPro" id="IPR029028">
    <property type="entry name" value="Alpha/beta_knot_MTases"/>
</dbReference>
<sequence>MNAEHEGTHSEEKDCNGYNTGGVIFLLNNLPLLYDPQEAFTTLRNVPYPTTNLAATYYMPVGQILSSRLNAAGFIRNICINFGPRGCCEVNPNTRLSPIFSPFVRQLHQLFQYGILYNPEDGEVAFRMRTNLSSLLSTLPANCRKIGCILGPVSLTQGPIMNLSDYLRAAADEQILLFVVGQIDPEIHSYIDDFVQVSDFELVATHGLISVILAMETKLGLV</sequence>
<dbReference type="InterPro" id="IPR029026">
    <property type="entry name" value="tRNA_m1G_MTases_N"/>
</dbReference>
<keyword evidence="2" id="KW-1185">Reference proteome</keyword>
<accession>A0AAN9M9W0</accession>
<dbReference type="AlphaFoldDB" id="A0AAN9M9W0"/>
<reference evidence="1 2" key="1">
    <citation type="submission" date="2024-01" db="EMBL/GenBank/DDBJ databases">
        <title>The genomes of 5 underutilized Papilionoideae crops provide insights into root nodulation and disease resistanc.</title>
        <authorList>
            <person name="Jiang F."/>
        </authorList>
    </citation>
    <scope>NUCLEOTIDE SEQUENCE [LARGE SCALE GENOMIC DNA]</scope>
    <source>
        <strain evidence="1">JINMINGXINNONG_FW02</strain>
        <tissue evidence="1">Leaves</tissue>
    </source>
</reference>
<evidence type="ECO:0000313" key="1">
    <source>
        <dbReference type="EMBL" id="KAK7347908.1"/>
    </source>
</evidence>
<gene>
    <name evidence="1" type="ORF">VNO80_22450</name>
</gene>
<name>A0AAN9M9W0_PHACN</name>
<dbReference type="EMBL" id="JAYMYR010000008">
    <property type="protein sequence ID" value="KAK7347908.1"/>
    <property type="molecule type" value="Genomic_DNA"/>
</dbReference>